<evidence type="ECO:0000256" key="2">
    <source>
        <dbReference type="ARBA" id="ARBA00022561"/>
    </source>
</evidence>
<dbReference type="GO" id="GO:0005198">
    <property type="term" value="F:structural molecule activity"/>
    <property type="evidence" value="ECO:0007669"/>
    <property type="project" value="InterPro"/>
</dbReference>
<feature type="domain" description="Nepovirus coat protein N-terminal" evidence="6">
    <location>
        <begin position="1146"/>
        <end position="1221"/>
    </location>
</feature>
<dbReference type="InterPro" id="IPR005306">
    <property type="entry name" value="Nepo_coat_N"/>
</dbReference>
<dbReference type="Pfam" id="PF03689">
    <property type="entry name" value="Nepo_coat_N"/>
    <property type="match status" value="1"/>
</dbReference>
<sequence>MLEFQPCGPSCGLRVYPSKRAFLKACSEGDLTRDGRCHLCQSFASFEKQVDVPKTSAVAGPLSDNQAQKVVKRTQPLKKQRCDVVVSCPPLELVYPALVVEEPFVAPKRARPMRLIEAHGEPVALTVEEAPQWLVPKAPRVVAPKVPVALTQQQEFSLLKKRLARKGKLALKEAFLRRQKRRTILAKKLAKIEEEFREELQVASHKWGKKMIRALGLGSMGNLALEPSSSVRQQWRKDEERQALLRQDLAEKKKLARLRKFVSSPRVGVPTSASPADKEMKTATMPWQSLGLCMEAVCRPHHEACMLGVFDSIPGRSTCQSSMGVDPITAVATQVVHQLRERRSHLAAIYNGGKKMCSTVIGTIKQTASFLIGGLLDLGHPNKGVDIVNRGIPVPLEELGHRTHNICQHLPLFKRHYDGIAFRGGAFKTPRSELEEIYMDVDPCIMHDCVCIDDESSTLQGWEVHLSVPEWQHPVPLVLHQEPVVLETTTPLILHQEPVVLEATIPLVLHQEPTALETVDIVAARHDQDMLEAIMSGNYVAAKIEEATIPKEIPYEELFGNADYTCANIARALCSKAIKAQRALRISFNGKFIYDEPIPHYKRTGSFVLRNMSKRQHTIRILEDEDMALGSLWSGDRPSGNLVDDLMLTGMTLERARNIAYNGDILGEDRHPRYWQRLFPDYRAEANAVRAGKIFAKPRKPIWELRREAYDRRMAETEYYSIFYPGFTFFPLHVAPEWQHMRASPPPPSLWSRILWRPQTDFFEDACDELPNFTCQSSLGMNRREEEIVADLEDRAMDHNASMGVRPIAEVIEELRNRKTSVKDSSQNRNASTTVELKHSDVFKSVPIVKEWISNKRNKQSQAIAQISGTTYDISLPKPGEFTYTPLPVLSEEVIRKYSDGGWSHSSVVALDIHVESLLPQGMPIEALTVICDGQTNDMSYAALCGGYISLGEERSKILSLPLIKFSLNDALQDIDVYLTGLYLATTVSRLNGSKVGRKALKYTVMGFSEQKKNALSSTTSVKDSFEAILTRQKRQQSSRIVAALNYDDVFSQGLHQDAGDFPAITYMPRPDPLAGQWTIENGQFVMRTEQTKGLHIPSKVYRSRSMRQANLPWHSRVDRGNFETEEFQPPCMSKTMSGLGVKPWSATSTFEVAGEATGGEIVWRGKLRDIIANAGTTAITEWRQQLLKPCKVTGRLYIGSSIAAGTTLGLVCDAFNRAADLTVFPVLLGNAMYQEVFPLADATRRTFSFSMNELVGFELHPDVTGFDDVTFLIYILTTNDVPCNSKWQGAIFFRLEEDDTPFSSVTLPLGPRDVAPLNVWRGPVSVDQATLVRNIILPLNFAEPREWLSSHRAVIPFNLASLGMYQGYGGTIHGEIIKIGSSLVQADIYVSAMYGSNESVDIATLIKYPGWELEAGVGKFSVPLNSPFGATSTRDKQAHINFNIMAGPIAPKDVTASFKFMVKLSHITFSQVLPPTISNRLEFEWATLSNINVEDLFFDVAARLPDLVLNKATVVMIRHPLAQMVASSGLLSGEMVLSVRWEYNDTISAPKGGVTLTSYFGSSWSPTVPKYVVRVKPIVASEPTLSVPGVVAHIGKYTRSAGFEGQSNQFRICVTNAKALKILNISVELKPGFEFRGPTITPLLKLEAQPVEARKSSQLKITK</sequence>
<reference evidence="7" key="2">
    <citation type="journal article" date="2024" name="Arch. Virol.">
        <title>Probing of plant transcriptomes reveals the hidden genetic diversity of the family Secoviridae.</title>
        <authorList>
            <person name="Sidharthan V.K."/>
            <person name="Reddy V."/>
            <person name="Kiran G."/>
            <person name="Rajeswari V."/>
            <person name="Baranwal V.K."/>
            <person name="Kumar M.K."/>
            <person name="Kumar K.S."/>
        </authorList>
    </citation>
    <scope>NUCLEOTIDE SEQUENCE</scope>
    <source>
        <strain evidence="7">Ole lir</strain>
    </source>
</reference>
<evidence type="ECO:0000259" key="6">
    <source>
        <dbReference type="Pfam" id="PF03689"/>
    </source>
</evidence>
<dbReference type="InterPro" id="IPR005305">
    <property type="entry name" value="Nepo_coat_C"/>
</dbReference>
<evidence type="ECO:0000259" key="4">
    <source>
        <dbReference type="Pfam" id="PF03391"/>
    </source>
</evidence>
<name>A0AAT9JJ06_9SECO</name>
<evidence type="ECO:0000259" key="5">
    <source>
        <dbReference type="Pfam" id="PF03688"/>
    </source>
</evidence>
<protein>
    <submittedName>
        <fullName evidence="7">Polyprotein</fullName>
    </submittedName>
</protein>
<proteinExistence type="predicted"/>
<feature type="domain" description="Nepovirus coat protein C-terminal" evidence="5">
    <location>
        <begin position="1479"/>
        <end position="1640"/>
    </location>
</feature>
<reference evidence="7" key="1">
    <citation type="submission" date="2023-11" db="EMBL/GenBank/DDBJ databases">
        <authorList>
            <person name="Sidharthan V.K."/>
            <person name="Reddy V."/>
            <person name="Kiran G."/>
            <person name="Rajeswari V."/>
            <person name="Baranwal V.K."/>
        </authorList>
    </citation>
    <scope>NUCLEOTIDE SEQUENCE</scope>
    <source>
        <strain evidence="7">Ole lir</strain>
    </source>
</reference>
<dbReference type="Pfam" id="PF03391">
    <property type="entry name" value="Nepo_coat"/>
    <property type="match status" value="1"/>
</dbReference>
<evidence type="ECO:0000256" key="3">
    <source>
        <dbReference type="ARBA" id="ARBA00022844"/>
    </source>
</evidence>
<keyword evidence="3" id="KW-0946">Virion</keyword>
<evidence type="ECO:0000313" key="7">
    <source>
        <dbReference type="EMBL" id="DBA54786.1"/>
    </source>
</evidence>
<organism evidence="7">
    <name type="scientific">Snowy daisy-bush nepovirus</name>
    <dbReference type="NCBI Taxonomy" id="3115778"/>
    <lineage>
        <taxon>Viruses</taxon>
        <taxon>Riboviria</taxon>
        <taxon>Orthornavirae</taxon>
        <taxon>Pisuviricota</taxon>
        <taxon>Pisoniviricetes</taxon>
        <taxon>Picornavirales</taxon>
        <taxon>Secoviridae</taxon>
        <taxon>Comovirinae</taxon>
        <taxon>Nepovirus</taxon>
    </lineage>
</organism>
<feature type="domain" description="Nepovirus coat protein" evidence="4">
    <location>
        <begin position="1319"/>
        <end position="1469"/>
    </location>
</feature>
<dbReference type="Gene3D" id="2.60.120.20">
    <property type="match status" value="2"/>
</dbReference>
<dbReference type="SUPFAM" id="SSF88633">
    <property type="entry name" value="Positive stranded ssRNA viruses"/>
    <property type="match status" value="3"/>
</dbReference>
<keyword evidence="2" id="KW-0167">Capsid protein</keyword>
<dbReference type="InterPro" id="IPR005054">
    <property type="entry name" value="Nepo_coat"/>
</dbReference>
<comment type="subcellular location">
    <subcellularLocation>
        <location evidence="1">Virion</location>
    </subcellularLocation>
</comment>
<dbReference type="InterPro" id="IPR029053">
    <property type="entry name" value="Viral_coat"/>
</dbReference>
<dbReference type="Pfam" id="PF03688">
    <property type="entry name" value="Nepo_coat_C"/>
    <property type="match status" value="1"/>
</dbReference>
<accession>A0AAT9JJ06</accession>
<evidence type="ECO:0000256" key="1">
    <source>
        <dbReference type="ARBA" id="ARBA00004328"/>
    </source>
</evidence>
<dbReference type="GO" id="GO:0019028">
    <property type="term" value="C:viral capsid"/>
    <property type="evidence" value="ECO:0007669"/>
    <property type="project" value="UniProtKB-KW"/>
</dbReference>
<dbReference type="EMBL" id="BK065117">
    <property type="protein sequence ID" value="DBA54786.1"/>
    <property type="molecule type" value="Genomic_RNA"/>
</dbReference>